<dbReference type="Pfam" id="PF13912">
    <property type="entry name" value="zf-C2H2_6"/>
    <property type="match status" value="2"/>
</dbReference>
<dbReference type="GO" id="GO:0006355">
    <property type="term" value="P:regulation of DNA-templated transcription"/>
    <property type="evidence" value="ECO:0000318"/>
    <property type="project" value="GO_Central"/>
</dbReference>
<evidence type="ECO:0000256" key="4">
    <source>
        <dbReference type="ARBA" id="ARBA00022833"/>
    </source>
</evidence>
<evidence type="ECO:0000256" key="3">
    <source>
        <dbReference type="ARBA" id="ARBA00022771"/>
    </source>
</evidence>
<dbReference type="InterPro" id="IPR036236">
    <property type="entry name" value="Znf_C2H2_sf"/>
</dbReference>
<accession>B9T0J6</accession>
<keyword evidence="6" id="KW-0804">Transcription</keyword>
<evidence type="ECO:0000256" key="7">
    <source>
        <dbReference type="PROSITE-ProRule" id="PRU00042"/>
    </source>
</evidence>
<dbReference type="PANTHER" id="PTHR45988:SF18">
    <property type="entry name" value="C2H2-TYPE ZINC FINGER FAMILY PROTEIN"/>
    <property type="match status" value="1"/>
</dbReference>
<dbReference type="InParanoid" id="B9T0J6"/>
<dbReference type="PROSITE" id="PS00028">
    <property type="entry name" value="ZINC_FINGER_C2H2_1"/>
    <property type="match status" value="2"/>
</dbReference>
<reference evidence="11" key="1">
    <citation type="journal article" date="2010" name="Nat. Biotechnol.">
        <title>Draft genome sequence of the oilseed species Ricinus communis.</title>
        <authorList>
            <person name="Chan A.P."/>
            <person name="Crabtree J."/>
            <person name="Zhao Q."/>
            <person name="Lorenzi H."/>
            <person name="Orvis J."/>
            <person name="Puiu D."/>
            <person name="Melake-Berhan A."/>
            <person name="Jones K.M."/>
            <person name="Redman J."/>
            <person name="Chen G."/>
            <person name="Cahoon E.B."/>
            <person name="Gedil M."/>
            <person name="Stanke M."/>
            <person name="Haas B.J."/>
            <person name="Wortman J.R."/>
            <person name="Fraser-Liggett C.M."/>
            <person name="Ravel J."/>
            <person name="Rabinowicz P.D."/>
        </authorList>
    </citation>
    <scope>NUCLEOTIDE SEQUENCE [LARGE SCALE GENOMIC DNA]</scope>
    <source>
        <strain evidence="11">cv. Hale</strain>
    </source>
</reference>
<evidence type="ECO:0000256" key="5">
    <source>
        <dbReference type="ARBA" id="ARBA00023015"/>
    </source>
</evidence>
<evidence type="ECO:0000313" key="11">
    <source>
        <dbReference type="Proteomes" id="UP000008311"/>
    </source>
</evidence>
<dbReference type="GO" id="GO:0005634">
    <property type="term" value="C:nucleus"/>
    <property type="evidence" value="ECO:0000318"/>
    <property type="project" value="GO_Central"/>
</dbReference>
<feature type="domain" description="C2H2-type" evidence="9">
    <location>
        <begin position="208"/>
        <end position="235"/>
    </location>
</feature>
<proteinExistence type="predicted"/>
<evidence type="ECO:0000256" key="6">
    <source>
        <dbReference type="ARBA" id="ARBA00023163"/>
    </source>
</evidence>
<dbReference type="InterPro" id="IPR044653">
    <property type="entry name" value="AZF1/2/3-like"/>
</dbReference>
<dbReference type="GO" id="GO:0008270">
    <property type="term" value="F:zinc ion binding"/>
    <property type="evidence" value="ECO:0007669"/>
    <property type="project" value="UniProtKB-KW"/>
</dbReference>
<keyword evidence="11" id="KW-1185">Reference proteome</keyword>
<feature type="domain" description="C2H2-type" evidence="9">
    <location>
        <begin position="147"/>
        <end position="174"/>
    </location>
</feature>
<evidence type="ECO:0000259" key="9">
    <source>
        <dbReference type="PROSITE" id="PS50157"/>
    </source>
</evidence>
<dbReference type="eggNOG" id="KOG1721">
    <property type="taxonomic scope" value="Eukaryota"/>
</dbReference>
<evidence type="ECO:0000313" key="10">
    <source>
        <dbReference type="EMBL" id="EEF30621.1"/>
    </source>
</evidence>
<keyword evidence="4" id="KW-0862">Zinc</keyword>
<dbReference type="STRING" id="3988.B9T0J6"/>
<keyword evidence="3 7" id="KW-0863">Zinc-finger</keyword>
<evidence type="ECO:0000256" key="8">
    <source>
        <dbReference type="SAM" id="MobiDB-lite"/>
    </source>
</evidence>
<protein>
    <recommendedName>
        <fullName evidence="9">C2H2-type domain-containing protein</fullName>
    </recommendedName>
</protein>
<dbReference type="AlphaFoldDB" id="B9T0J6"/>
<name>B9T0J6_RICCO</name>
<keyword evidence="5" id="KW-0805">Transcription regulation</keyword>
<dbReference type="InterPro" id="IPR013087">
    <property type="entry name" value="Znf_C2H2_type"/>
</dbReference>
<keyword evidence="1" id="KW-0479">Metal-binding</keyword>
<dbReference type="GO" id="GO:0000976">
    <property type="term" value="F:transcription cis-regulatory region binding"/>
    <property type="evidence" value="ECO:0000318"/>
    <property type="project" value="GO_Central"/>
</dbReference>
<feature type="region of interest" description="Disordered" evidence="8">
    <location>
        <begin position="52"/>
        <end position="112"/>
    </location>
</feature>
<dbReference type="SMART" id="SM00355">
    <property type="entry name" value="ZnF_C2H2"/>
    <property type="match status" value="2"/>
</dbReference>
<sequence>MNEDTDHSSSSVSTGSYYDHGYHKIEYFADSAVPINLSKSLPGSNWCPTRQGAFSSSSSSSSSNQKIPDDTTDVSTTLRQILLSKKNGRSRNGASYSYMHSRSSSGDSDFPIADKNYKGKHTDIGVGNKIMKKKAPFKSKGSSSGSYGCKICHQVFSDFHSLGGHIASHNRKKRAEEAALAAPGPELKVQALEKLATTEGINGDTDNYICELCSKSFPTGQALGGHKTSHRKRKAAPQECTDHQVASSAENHVYEFDLNESPNESFWGRTGTGLVY</sequence>
<dbReference type="SUPFAM" id="SSF57667">
    <property type="entry name" value="beta-beta-alpha zinc fingers"/>
    <property type="match status" value="1"/>
</dbReference>
<gene>
    <name evidence="10" type="ORF">RCOM_0302120</name>
</gene>
<dbReference type="PROSITE" id="PS50157">
    <property type="entry name" value="ZINC_FINGER_C2H2_2"/>
    <property type="match status" value="2"/>
</dbReference>
<dbReference type="OrthoDB" id="852314at2759"/>
<organism evidence="10 11">
    <name type="scientific">Ricinus communis</name>
    <name type="common">Castor bean</name>
    <dbReference type="NCBI Taxonomy" id="3988"/>
    <lineage>
        <taxon>Eukaryota</taxon>
        <taxon>Viridiplantae</taxon>
        <taxon>Streptophyta</taxon>
        <taxon>Embryophyta</taxon>
        <taxon>Tracheophyta</taxon>
        <taxon>Spermatophyta</taxon>
        <taxon>Magnoliopsida</taxon>
        <taxon>eudicotyledons</taxon>
        <taxon>Gunneridae</taxon>
        <taxon>Pentapetalae</taxon>
        <taxon>rosids</taxon>
        <taxon>fabids</taxon>
        <taxon>Malpighiales</taxon>
        <taxon>Euphorbiaceae</taxon>
        <taxon>Acalyphoideae</taxon>
        <taxon>Acalypheae</taxon>
        <taxon>Ricinus</taxon>
    </lineage>
</organism>
<dbReference type="KEGG" id="rcu:8267930"/>
<feature type="compositionally biased region" description="Low complexity" evidence="8">
    <location>
        <begin position="95"/>
        <end position="109"/>
    </location>
</feature>
<evidence type="ECO:0000256" key="1">
    <source>
        <dbReference type="ARBA" id="ARBA00022723"/>
    </source>
</evidence>
<dbReference type="Gene3D" id="3.30.160.60">
    <property type="entry name" value="Classic Zinc Finger"/>
    <property type="match status" value="1"/>
</dbReference>
<dbReference type="PANTHER" id="PTHR45988">
    <property type="entry name" value="C2H2 TYPE ZINC FINGER TRANSCRIPTION FACTOR FAMILY-RELATED"/>
    <property type="match status" value="1"/>
</dbReference>
<evidence type="ECO:0000256" key="2">
    <source>
        <dbReference type="ARBA" id="ARBA00022737"/>
    </source>
</evidence>
<dbReference type="EMBL" id="EQ974306">
    <property type="protein sequence ID" value="EEF30621.1"/>
    <property type="molecule type" value="Genomic_DNA"/>
</dbReference>
<keyword evidence="2" id="KW-0677">Repeat</keyword>
<dbReference type="Proteomes" id="UP000008311">
    <property type="component" value="Unassembled WGS sequence"/>
</dbReference>
<dbReference type="GO" id="GO:0003700">
    <property type="term" value="F:DNA-binding transcription factor activity"/>
    <property type="evidence" value="ECO:0000318"/>
    <property type="project" value="GO_Central"/>
</dbReference>